<dbReference type="EMBL" id="CP037423">
    <property type="protein sequence ID" value="QDV43257.1"/>
    <property type="molecule type" value="Genomic_DNA"/>
</dbReference>
<dbReference type="AlphaFoldDB" id="A0A518HR14"/>
<accession>A0A518HR14</accession>
<evidence type="ECO:0000313" key="1">
    <source>
        <dbReference type="EMBL" id="QDV43257.1"/>
    </source>
</evidence>
<sequence>MKQPLRANSQPRNALMSALVLGPFLLTPSLGLFQKVDSVWSPNVRH</sequence>
<dbReference type="Proteomes" id="UP000319004">
    <property type="component" value="Chromosome"/>
</dbReference>
<name>A0A518HR14_9BACT</name>
<keyword evidence="2" id="KW-1185">Reference proteome</keyword>
<dbReference type="RefSeq" id="WP_197456039.1">
    <property type="nucleotide sequence ID" value="NZ_CP037423.1"/>
</dbReference>
<protein>
    <submittedName>
        <fullName evidence="1">Uncharacterized protein</fullName>
    </submittedName>
</protein>
<reference evidence="1 2" key="1">
    <citation type="submission" date="2019-03" db="EMBL/GenBank/DDBJ databases">
        <title>Deep-cultivation of Planctomycetes and their phenomic and genomic characterization uncovers novel biology.</title>
        <authorList>
            <person name="Wiegand S."/>
            <person name="Jogler M."/>
            <person name="Boedeker C."/>
            <person name="Pinto D."/>
            <person name="Vollmers J."/>
            <person name="Rivas-Marin E."/>
            <person name="Kohn T."/>
            <person name="Peeters S.H."/>
            <person name="Heuer A."/>
            <person name="Rast P."/>
            <person name="Oberbeckmann S."/>
            <person name="Bunk B."/>
            <person name="Jeske O."/>
            <person name="Meyerdierks A."/>
            <person name="Storesund J.E."/>
            <person name="Kallscheuer N."/>
            <person name="Luecker S."/>
            <person name="Lage O.M."/>
            <person name="Pohl T."/>
            <person name="Merkel B.J."/>
            <person name="Hornburger P."/>
            <person name="Mueller R.-W."/>
            <person name="Bruemmer F."/>
            <person name="Labrenz M."/>
            <person name="Spormann A.M."/>
            <person name="Op den Camp H."/>
            <person name="Overmann J."/>
            <person name="Amann R."/>
            <person name="Jetten M.S.M."/>
            <person name="Mascher T."/>
            <person name="Medema M.H."/>
            <person name="Devos D.P."/>
            <person name="Kaster A.-K."/>
            <person name="Ovreas L."/>
            <person name="Rohde M."/>
            <person name="Galperin M.Y."/>
            <person name="Jogler C."/>
        </authorList>
    </citation>
    <scope>NUCLEOTIDE SEQUENCE [LARGE SCALE GENOMIC DNA]</scope>
    <source>
        <strain evidence="1 2">Enr13</strain>
    </source>
</reference>
<dbReference type="KEGG" id="snep:Enr13x_31120"/>
<proteinExistence type="predicted"/>
<organism evidence="1 2">
    <name type="scientific">Stieleria neptunia</name>
    <dbReference type="NCBI Taxonomy" id="2527979"/>
    <lineage>
        <taxon>Bacteria</taxon>
        <taxon>Pseudomonadati</taxon>
        <taxon>Planctomycetota</taxon>
        <taxon>Planctomycetia</taxon>
        <taxon>Pirellulales</taxon>
        <taxon>Pirellulaceae</taxon>
        <taxon>Stieleria</taxon>
    </lineage>
</organism>
<evidence type="ECO:0000313" key="2">
    <source>
        <dbReference type="Proteomes" id="UP000319004"/>
    </source>
</evidence>
<gene>
    <name evidence="1" type="ORF">Enr13x_31120</name>
</gene>